<dbReference type="HOGENOM" id="CLU_034311_3_0_1"/>
<evidence type="ECO:0000313" key="8">
    <source>
        <dbReference type="EMBL" id="KIV79947.1"/>
    </source>
</evidence>
<gene>
    <name evidence="8" type="ORF">PV11_07486</name>
</gene>
<dbReference type="PANTHER" id="PTHR11530">
    <property type="entry name" value="D-AMINO ACID OXIDASE"/>
    <property type="match status" value="1"/>
</dbReference>
<feature type="binding site" evidence="6">
    <location>
        <position position="176"/>
    </location>
    <ligand>
        <name>FAD</name>
        <dbReference type="ChEBI" id="CHEBI:57692"/>
    </ligand>
</feature>
<name>A0A0D1YAB5_9EURO</name>
<accession>A0A0D1YAB5</accession>
<dbReference type="Pfam" id="PF01266">
    <property type="entry name" value="DAO"/>
    <property type="match status" value="1"/>
</dbReference>
<reference evidence="8 9" key="1">
    <citation type="submission" date="2015-01" db="EMBL/GenBank/DDBJ databases">
        <title>The Genome Sequence of Exophiala sideris CBS121828.</title>
        <authorList>
            <consortium name="The Broad Institute Genomics Platform"/>
            <person name="Cuomo C."/>
            <person name="de Hoog S."/>
            <person name="Gorbushina A."/>
            <person name="Stielow B."/>
            <person name="Teixiera M."/>
            <person name="Abouelleil A."/>
            <person name="Chapman S.B."/>
            <person name="Priest M."/>
            <person name="Young S.K."/>
            <person name="Wortman J."/>
            <person name="Nusbaum C."/>
            <person name="Birren B."/>
        </authorList>
    </citation>
    <scope>NUCLEOTIDE SEQUENCE [LARGE SCALE GENOMIC DNA]</scope>
    <source>
        <strain evidence="8 9">CBS 121828</strain>
    </source>
</reference>
<dbReference type="PANTHER" id="PTHR11530:SF11">
    <property type="entry name" value="D-ASPARTATE OXIDASE"/>
    <property type="match status" value="1"/>
</dbReference>
<feature type="binding site" evidence="6">
    <location>
        <position position="158"/>
    </location>
    <ligand>
        <name>FAD</name>
        <dbReference type="ChEBI" id="CHEBI:57692"/>
    </ligand>
</feature>
<dbReference type="InterPro" id="IPR006076">
    <property type="entry name" value="FAD-dep_OxRdtase"/>
</dbReference>
<dbReference type="EMBL" id="KN846953">
    <property type="protein sequence ID" value="KIV79947.1"/>
    <property type="molecule type" value="Genomic_DNA"/>
</dbReference>
<dbReference type="GO" id="GO:0019478">
    <property type="term" value="P:D-amino acid catabolic process"/>
    <property type="evidence" value="ECO:0007669"/>
    <property type="project" value="TreeGrafter"/>
</dbReference>
<protein>
    <recommendedName>
        <fullName evidence="7">FAD dependent oxidoreductase domain-containing protein</fullName>
    </recommendedName>
</protein>
<dbReference type="STRING" id="1016849.A0A0D1YAB5"/>
<evidence type="ECO:0000259" key="7">
    <source>
        <dbReference type="Pfam" id="PF01266"/>
    </source>
</evidence>
<evidence type="ECO:0000256" key="3">
    <source>
        <dbReference type="ARBA" id="ARBA00022630"/>
    </source>
</evidence>
<dbReference type="InterPro" id="IPR006181">
    <property type="entry name" value="D-amino_acid_oxidase_CS"/>
</dbReference>
<dbReference type="SUPFAM" id="SSF54373">
    <property type="entry name" value="FAD-linked reductases, C-terminal domain"/>
    <property type="match status" value="1"/>
</dbReference>
<dbReference type="Gene3D" id="3.40.50.720">
    <property type="entry name" value="NAD(P)-binding Rossmann-like Domain"/>
    <property type="match status" value="1"/>
</dbReference>
<dbReference type="OrthoDB" id="2015447at2759"/>
<comment type="similarity">
    <text evidence="2">Belongs to the DAMOX/DASOX family.</text>
</comment>
<sequence length="337" mass="37477">MTKITILGAGITGMAIASQLSKNYDVTIMARNLPGDPESYEWASPWAGAIWLGMADSSEAEQRMQLDALAVLMKLARTNPESSVRQIEMLDLMDHNDMSKVWYKDKVPNFRVMSKPELPADAPFGVAYDATILTPMVFLPWLRQKLEASGVKFKRVSVTSLDALKGIEHDILINATGGGPLHLTDVRDQNVQEVRGQTVVVKSKYDKLFVRRGKDYTYAMSRGDGTAILGGDKRYNDTNTEVDDALRDDIIRRVHENLPEAFPSPEIKNYEFVRDIVGIRPQRVGGVRLEKEVRGGQTIIHAYGVGGGGYVFSFGLARRVADIVNELEFTYPVPAKL</sequence>
<dbReference type="GO" id="GO:0005737">
    <property type="term" value="C:cytoplasm"/>
    <property type="evidence" value="ECO:0007669"/>
    <property type="project" value="TreeGrafter"/>
</dbReference>
<evidence type="ECO:0000256" key="1">
    <source>
        <dbReference type="ARBA" id="ARBA00001974"/>
    </source>
</evidence>
<evidence type="ECO:0000313" key="9">
    <source>
        <dbReference type="Proteomes" id="UP000053599"/>
    </source>
</evidence>
<feature type="binding site" evidence="6">
    <location>
        <position position="280"/>
    </location>
    <ligand>
        <name>D-dopa</name>
        <dbReference type="ChEBI" id="CHEBI:149689"/>
    </ligand>
</feature>
<comment type="cofactor">
    <cofactor evidence="1 6">
        <name>FAD</name>
        <dbReference type="ChEBI" id="CHEBI:57692"/>
    </cofactor>
</comment>
<keyword evidence="4 6" id="KW-0274">FAD</keyword>
<dbReference type="PROSITE" id="PS00677">
    <property type="entry name" value="DAO"/>
    <property type="match status" value="1"/>
</dbReference>
<keyword evidence="3" id="KW-0285">Flavoprotein</keyword>
<feature type="domain" description="FAD dependent oxidoreductase" evidence="7">
    <location>
        <begin position="4"/>
        <end position="322"/>
    </location>
</feature>
<evidence type="ECO:0000256" key="5">
    <source>
        <dbReference type="ARBA" id="ARBA00023002"/>
    </source>
</evidence>
<evidence type="ECO:0000256" key="6">
    <source>
        <dbReference type="PIRSR" id="PIRSR000189-1"/>
    </source>
</evidence>
<keyword evidence="5" id="KW-0560">Oxidoreductase</keyword>
<dbReference type="PIRSF" id="PIRSF000189">
    <property type="entry name" value="D-aa_oxidase"/>
    <property type="match status" value="1"/>
</dbReference>
<dbReference type="AlphaFoldDB" id="A0A0D1YAB5"/>
<dbReference type="GO" id="GO:0003884">
    <property type="term" value="F:D-amino-acid oxidase activity"/>
    <property type="evidence" value="ECO:0007669"/>
    <property type="project" value="InterPro"/>
</dbReference>
<feature type="binding site" evidence="6">
    <location>
        <position position="307"/>
    </location>
    <ligand>
        <name>D-dopa</name>
        <dbReference type="ChEBI" id="CHEBI:149689"/>
    </ligand>
</feature>
<proteinExistence type="inferred from homology"/>
<dbReference type="SUPFAM" id="SSF51971">
    <property type="entry name" value="Nucleotide-binding domain"/>
    <property type="match status" value="1"/>
</dbReference>
<dbReference type="Gene3D" id="3.30.9.10">
    <property type="entry name" value="D-Amino Acid Oxidase, subunit A, domain 2"/>
    <property type="match status" value="1"/>
</dbReference>
<dbReference type="Proteomes" id="UP000053599">
    <property type="component" value="Unassembled WGS sequence"/>
</dbReference>
<evidence type="ECO:0000256" key="4">
    <source>
        <dbReference type="ARBA" id="ARBA00022827"/>
    </source>
</evidence>
<dbReference type="GO" id="GO:0071949">
    <property type="term" value="F:FAD binding"/>
    <property type="evidence" value="ECO:0007669"/>
    <property type="project" value="InterPro"/>
</dbReference>
<organism evidence="8 9">
    <name type="scientific">Exophiala sideris</name>
    <dbReference type="NCBI Taxonomy" id="1016849"/>
    <lineage>
        <taxon>Eukaryota</taxon>
        <taxon>Fungi</taxon>
        <taxon>Dikarya</taxon>
        <taxon>Ascomycota</taxon>
        <taxon>Pezizomycotina</taxon>
        <taxon>Eurotiomycetes</taxon>
        <taxon>Chaetothyriomycetidae</taxon>
        <taxon>Chaetothyriales</taxon>
        <taxon>Herpotrichiellaceae</taxon>
        <taxon>Exophiala</taxon>
    </lineage>
</organism>
<evidence type="ECO:0000256" key="2">
    <source>
        <dbReference type="ARBA" id="ARBA00006730"/>
    </source>
</evidence>
<dbReference type="InterPro" id="IPR023209">
    <property type="entry name" value="DAO"/>
</dbReference>